<keyword evidence="2" id="KW-1185">Reference proteome</keyword>
<reference evidence="1 2" key="1">
    <citation type="submission" date="2018-07" db="EMBL/GenBank/DDBJ databases">
        <title>Rhodosalinus sp. strain E84T genomic sequence and assembly.</title>
        <authorList>
            <person name="Liu Z.-W."/>
            <person name="Lu D.-C."/>
        </authorList>
    </citation>
    <scope>NUCLEOTIDE SEQUENCE [LARGE SCALE GENOMIC DNA]</scope>
    <source>
        <strain evidence="1 2">E84</strain>
    </source>
</reference>
<name>A0A365UA82_9RHOB</name>
<sequence>MPGDSGPIGRMMQRAAEAHWTRAAEQAGLAEPAVLQRERGRARRLRRALDHFLHAAEGRLAETAGADPAAGKPPGTDWVWRPEIWRGPLATPGHAAAAPRTSIGGNLTLFHDCALSELTLRQMRTAEADGAPAPYALSLDVFGFDGSYLSFALDLPEAAAQGLRRRHLIRLDLAMRAERPLEVFARLNVRHGPNTEQVVRELPQLAGATMVEFDLAYSRLNERRVERLWLDLIFDRPVMNRIVLEDLVLSRRPRAEL</sequence>
<protein>
    <submittedName>
        <fullName evidence="1">Uncharacterized protein</fullName>
    </submittedName>
</protein>
<gene>
    <name evidence="1" type="ORF">DRV85_09170</name>
</gene>
<evidence type="ECO:0000313" key="1">
    <source>
        <dbReference type="EMBL" id="RBI85879.1"/>
    </source>
</evidence>
<accession>A0A365UA82</accession>
<dbReference type="RefSeq" id="WP_113289138.1">
    <property type="nucleotide sequence ID" value="NZ_QNTQ01000006.1"/>
</dbReference>
<dbReference type="InterPro" id="IPR045514">
    <property type="entry name" value="DUF6478"/>
</dbReference>
<dbReference type="AlphaFoldDB" id="A0A365UA82"/>
<dbReference type="OrthoDB" id="7827015at2"/>
<comment type="caution">
    <text evidence="1">The sequence shown here is derived from an EMBL/GenBank/DDBJ whole genome shotgun (WGS) entry which is preliminary data.</text>
</comment>
<evidence type="ECO:0000313" key="2">
    <source>
        <dbReference type="Proteomes" id="UP000253370"/>
    </source>
</evidence>
<dbReference type="EMBL" id="QNTQ01000006">
    <property type="protein sequence ID" value="RBI85879.1"/>
    <property type="molecule type" value="Genomic_DNA"/>
</dbReference>
<dbReference type="Proteomes" id="UP000253370">
    <property type="component" value="Unassembled WGS sequence"/>
</dbReference>
<proteinExistence type="predicted"/>
<organism evidence="1 2">
    <name type="scientific">Rhodosalinus halophilus</name>
    <dbReference type="NCBI Taxonomy" id="2259333"/>
    <lineage>
        <taxon>Bacteria</taxon>
        <taxon>Pseudomonadati</taxon>
        <taxon>Pseudomonadota</taxon>
        <taxon>Alphaproteobacteria</taxon>
        <taxon>Rhodobacterales</taxon>
        <taxon>Paracoccaceae</taxon>
        <taxon>Rhodosalinus</taxon>
    </lineage>
</organism>
<dbReference type="Pfam" id="PF20086">
    <property type="entry name" value="DUF6478"/>
    <property type="match status" value="1"/>
</dbReference>